<dbReference type="InterPro" id="IPR011009">
    <property type="entry name" value="Kinase-like_dom_sf"/>
</dbReference>
<dbReference type="SUPFAM" id="SSF56112">
    <property type="entry name" value="Protein kinase-like (PK-like)"/>
    <property type="match status" value="1"/>
</dbReference>
<dbReference type="PROSITE" id="PS00108">
    <property type="entry name" value="PROTEIN_KINASE_ST"/>
    <property type="match status" value="1"/>
</dbReference>
<dbReference type="PANTHER" id="PTHR24359:SF1">
    <property type="entry name" value="INHIBITOR OF NUCLEAR FACTOR KAPPA-B KINASE EPSILON SUBUNIT HOMOLOG 1-RELATED"/>
    <property type="match status" value="1"/>
</dbReference>
<dbReference type="Pfam" id="PF00069">
    <property type="entry name" value="Pkinase"/>
    <property type="match status" value="1"/>
</dbReference>
<gene>
    <name evidence="2" type="ORF">QBC47DRAFT_62167</name>
</gene>
<keyword evidence="2" id="KW-0808">Transferase</keyword>
<evidence type="ECO:0000313" key="2">
    <source>
        <dbReference type="EMBL" id="KAK1752733.1"/>
    </source>
</evidence>
<dbReference type="InterPro" id="IPR008271">
    <property type="entry name" value="Ser/Thr_kinase_AS"/>
</dbReference>
<feature type="domain" description="Protein kinase" evidence="1">
    <location>
        <begin position="171"/>
        <end position="523"/>
    </location>
</feature>
<dbReference type="Gene3D" id="1.10.510.10">
    <property type="entry name" value="Transferase(Phosphotransferase) domain 1"/>
    <property type="match status" value="1"/>
</dbReference>
<dbReference type="GO" id="GO:0005524">
    <property type="term" value="F:ATP binding"/>
    <property type="evidence" value="ECO:0007669"/>
    <property type="project" value="InterPro"/>
</dbReference>
<reference evidence="2" key="1">
    <citation type="submission" date="2023-06" db="EMBL/GenBank/DDBJ databases">
        <title>Genome-scale phylogeny and comparative genomics of the fungal order Sordariales.</title>
        <authorList>
            <consortium name="Lawrence Berkeley National Laboratory"/>
            <person name="Hensen N."/>
            <person name="Bonometti L."/>
            <person name="Westerberg I."/>
            <person name="Brannstrom I.O."/>
            <person name="Guillou S."/>
            <person name="Cros-Aarteil S."/>
            <person name="Calhoun S."/>
            <person name="Haridas S."/>
            <person name="Kuo A."/>
            <person name="Mondo S."/>
            <person name="Pangilinan J."/>
            <person name="Riley R."/>
            <person name="Labutti K."/>
            <person name="Andreopoulos B."/>
            <person name="Lipzen A."/>
            <person name="Chen C."/>
            <person name="Yanf M."/>
            <person name="Daum C."/>
            <person name="Ng V."/>
            <person name="Clum A."/>
            <person name="Steindorff A."/>
            <person name="Ohm R."/>
            <person name="Martin F."/>
            <person name="Silar P."/>
            <person name="Natvig D."/>
            <person name="Lalanne C."/>
            <person name="Gautier V."/>
            <person name="Ament-Velasquez S.L."/>
            <person name="Kruys A."/>
            <person name="Hutchinson M.I."/>
            <person name="Powell A.J."/>
            <person name="Barry K."/>
            <person name="Miller A.N."/>
            <person name="Grigoriev I.V."/>
            <person name="Debuchy R."/>
            <person name="Gladieux P."/>
            <person name="Thoren M.H."/>
            <person name="Johannesson H."/>
        </authorList>
    </citation>
    <scope>NUCLEOTIDE SEQUENCE</scope>
    <source>
        <strain evidence="2">PSN4</strain>
    </source>
</reference>
<dbReference type="AlphaFoldDB" id="A0AAJ0B954"/>
<accession>A0AAJ0B954</accession>
<keyword evidence="3" id="KW-1185">Reference proteome</keyword>
<dbReference type="SUPFAM" id="SSF82171">
    <property type="entry name" value="DPP6 N-terminal domain-like"/>
    <property type="match status" value="1"/>
</dbReference>
<dbReference type="Proteomes" id="UP001239445">
    <property type="component" value="Unassembled WGS sequence"/>
</dbReference>
<name>A0AAJ0B954_9PEZI</name>
<evidence type="ECO:0000313" key="3">
    <source>
        <dbReference type="Proteomes" id="UP001239445"/>
    </source>
</evidence>
<dbReference type="PROSITE" id="PS50011">
    <property type="entry name" value="PROTEIN_KINASE_DOM"/>
    <property type="match status" value="1"/>
</dbReference>
<proteinExistence type="predicted"/>
<keyword evidence="2" id="KW-0418">Kinase</keyword>
<dbReference type="GO" id="GO:0004674">
    <property type="term" value="F:protein serine/threonine kinase activity"/>
    <property type="evidence" value="ECO:0007669"/>
    <property type="project" value="TreeGrafter"/>
</dbReference>
<dbReference type="SMART" id="SM00220">
    <property type="entry name" value="S_TKc"/>
    <property type="match status" value="1"/>
</dbReference>
<protein>
    <submittedName>
        <fullName evidence="2">Kinase-like domain-containing protein</fullName>
    </submittedName>
</protein>
<organism evidence="2 3">
    <name type="scientific">Echria macrotheca</name>
    <dbReference type="NCBI Taxonomy" id="438768"/>
    <lineage>
        <taxon>Eukaryota</taxon>
        <taxon>Fungi</taxon>
        <taxon>Dikarya</taxon>
        <taxon>Ascomycota</taxon>
        <taxon>Pezizomycotina</taxon>
        <taxon>Sordariomycetes</taxon>
        <taxon>Sordariomycetidae</taxon>
        <taxon>Sordariales</taxon>
        <taxon>Schizotheciaceae</taxon>
        <taxon>Echria</taxon>
    </lineage>
</organism>
<dbReference type="EMBL" id="MU839839">
    <property type="protein sequence ID" value="KAK1752733.1"/>
    <property type="molecule type" value="Genomic_DNA"/>
</dbReference>
<comment type="caution">
    <text evidence="2">The sequence shown here is derived from an EMBL/GenBank/DDBJ whole genome shotgun (WGS) entry which is preliminary data.</text>
</comment>
<evidence type="ECO:0000259" key="1">
    <source>
        <dbReference type="PROSITE" id="PS50011"/>
    </source>
</evidence>
<dbReference type="PANTHER" id="PTHR24359">
    <property type="entry name" value="SERINE/THREONINE-PROTEIN KINASE SBK1"/>
    <property type="match status" value="1"/>
</dbReference>
<sequence>MAANTYDTLCYSLYEQIYQRLQRKDAERLRFATRGTAKKVLHRDNLLAVFRSLVHAGETVFSTFNVTEDDMLRRVHDRQLYDFLAVLIFAKCRVETARIFAHELVAGNAWPVRRRGKAVGTLPAGREELVDLFGVVDADMFISKQACFSTVVIRKREEVRVIAPESQRLPYLEEQALGSGAFGTVVKVKIAKGHFFDPQTKAENTEPLELARKDYLLSSEFPARGEREIMEKILTSSSVSCNNIVENYGSLEVGPMTYSLFMPLAMFDLRQSMMIHHRARPRSAAEKAKIIECAEGLAAGLNFLHTEMQTADREQMVCYHMDLKPSNILVFREVRLGEDRLVWKLSDFGMARVKIRRRDQDVEREKDFNSWFVRRQAKKPSDSSLSNTLNRRQEGTYLAPESISASKSMGTASDVWSLACVLSVVFAYLEEGSDGVERYQDARTDHPKADGYDRFFIRSMTFSPSKVHPEIHKWHSRLIDEAGKRNPDEGEAVKTMLRFLEDKVFEMDPGKRCGAKGVKDMLLNTFKKYKALADAETAGDTSQTHLQPPETNSLKRILAMSSLTRPRSPSTGRVESWSLSSKEDFNGCEISPDGSLIAYWTDVKISLYTSQSFSPREGNSVSPATWRTLQEQDCIWKTVVITRKYLIAATTGAGFNCFLYDLECGEAVDVTLDHWYRLTLPLPEIHHLAVSSDGQTLVCILRDKDEEESCWVFTASITSLIEYARRPRSSSTEGTSTSFLSDSLSVGLWSVDKLSWPASWITHLTVSGSDDVYVVVQPEITKRSRDHKVTVLYMSLKTRRGVPVIIESKGFDSSSTAGLFTTFAPLRKESATCAIVMREKRLNIQGLAREDPGARIDKDIKHCRVLRLLIDPDDRIFALGTALAHHKLLLMELMGVRSPEGDISTRIISLLPGLDHSDQFTQRIVTEAGEKYVLVAALVGPNRRAIYRVQLGSEASTS</sequence>
<dbReference type="InterPro" id="IPR000719">
    <property type="entry name" value="Prot_kinase_dom"/>
</dbReference>